<keyword evidence="1" id="KW-0129">CBS domain</keyword>
<feature type="domain" description="CBS" evidence="3">
    <location>
        <begin position="184"/>
        <end position="243"/>
    </location>
</feature>
<dbReference type="PANTHER" id="PTHR34290:SF2">
    <property type="entry name" value="OS04G0668800 PROTEIN"/>
    <property type="match status" value="1"/>
</dbReference>
<evidence type="ECO:0000256" key="2">
    <source>
        <dbReference type="SAM" id="MobiDB-lite"/>
    </source>
</evidence>
<dbReference type="InterPro" id="IPR007263">
    <property type="entry name" value="DCC1-like"/>
</dbReference>
<reference evidence="4 5" key="1">
    <citation type="journal article" date="2021" name="Sci. Rep.">
        <title>Genome sequencing of the multicellular alga Astrephomene provides insights into convergent evolution of germ-soma differentiation.</title>
        <authorList>
            <person name="Yamashita S."/>
            <person name="Yamamoto K."/>
            <person name="Matsuzaki R."/>
            <person name="Suzuki S."/>
            <person name="Yamaguchi H."/>
            <person name="Hirooka S."/>
            <person name="Minakuchi Y."/>
            <person name="Miyagishima S."/>
            <person name="Kawachi M."/>
            <person name="Toyoda A."/>
            <person name="Nozaki H."/>
        </authorList>
    </citation>
    <scope>NUCLEOTIDE SEQUENCE [LARGE SCALE GENOMIC DNA]</scope>
    <source>
        <strain evidence="4 5">NIES-4017</strain>
    </source>
</reference>
<evidence type="ECO:0000256" key="1">
    <source>
        <dbReference type="PROSITE-ProRule" id="PRU00703"/>
    </source>
</evidence>
<dbReference type="GO" id="GO:0015035">
    <property type="term" value="F:protein-disulfide reductase activity"/>
    <property type="evidence" value="ECO:0007669"/>
    <property type="project" value="InterPro"/>
</dbReference>
<dbReference type="PANTHER" id="PTHR34290">
    <property type="entry name" value="SI:CH73-390P7.2"/>
    <property type="match status" value="1"/>
</dbReference>
<dbReference type="CDD" id="cd02205">
    <property type="entry name" value="CBS_pair_SF"/>
    <property type="match status" value="1"/>
</dbReference>
<sequence>MVPTKLHPFGLASQPSAGRIKVPSGPRQACHVSVSSPSNSVVSCSGREDVNHTAVWHSGLRSSPSTRTHRLRTRVSAPESLPIPSGSLAKHQAHKHQPSAHDEVYGELLCPMGGVEAIMRKASQGLLTTTPDATLQAVIPLLNKVTGVPVMDGNGKVVGVISRKDIIRVRKSGGTLTEKVQKHMTSPALTIPLRATVQEAADLMLKYGIRRLPVVDEDGHPLGLVSRTDIFKPLGDYNKVMEEELAMMAGKGSWQIKYLYDGSCPICSSMKELLERQDKGVGRIIFMDVSSPKYRPSKNMGISQDEAMTTIHAIRPDGSVLMGTDAIRAMYTVVGLGWLAFLMELPLFTSAVDALYDFISRNRISLGGAMDTLLAGKKLQMSKAGITTCSDVDEECSVDW</sequence>
<feature type="region of interest" description="Disordered" evidence="2">
    <location>
        <begin position="1"/>
        <end position="24"/>
    </location>
</feature>
<feature type="region of interest" description="Disordered" evidence="2">
    <location>
        <begin position="74"/>
        <end position="95"/>
    </location>
</feature>
<accession>A0AAD3DY38</accession>
<organism evidence="4 5">
    <name type="scientific">Astrephomene gubernaculifera</name>
    <dbReference type="NCBI Taxonomy" id="47775"/>
    <lineage>
        <taxon>Eukaryota</taxon>
        <taxon>Viridiplantae</taxon>
        <taxon>Chlorophyta</taxon>
        <taxon>core chlorophytes</taxon>
        <taxon>Chlorophyceae</taxon>
        <taxon>CS clade</taxon>
        <taxon>Chlamydomonadales</taxon>
        <taxon>Astrephomenaceae</taxon>
        <taxon>Astrephomene</taxon>
    </lineage>
</organism>
<gene>
    <name evidence="4" type="ORF">Agub_g10685</name>
</gene>
<proteinExistence type="predicted"/>
<evidence type="ECO:0000313" key="5">
    <source>
        <dbReference type="Proteomes" id="UP001054857"/>
    </source>
</evidence>
<dbReference type="SMART" id="SM00116">
    <property type="entry name" value="CBS"/>
    <property type="match status" value="2"/>
</dbReference>
<dbReference type="InterPro" id="IPR044691">
    <property type="entry name" value="DCC1_Trx"/>
</dbReference>
<comment type="caution">
    <text evidence="4">The sequence shown here is derived from an EMBL/GenBank/DDBJ whole genome shotgun (WGS) entry which is preliminary data.</text>
</comment>
<dbReference type="AlphaFoldDB" id="A0AAD3DY38"/>
<evidence type="ECO:0000313" key="4">
    <source>
        <dbReference type="EMBL" id="GFR48728.1"/>
    </source>
</evidence>
<evidence type="ECO:0000259" key="3">
    <source>
        <dbReference type="PROSITE" id="PS51371"/>
    </source>
</evidence>
<keyword evidence="5" id="KW-1185">Reference proteome</keyword>
<dbReference type="Proteomes" id="UP001054857">
    <property type="component" value="Unassembled WGS sequence"/>
</dbReference>
<protein>
    <recommendedName>
        <fullName evidence="3">CBS domain-containing protein</fullName>
    </recommendedName>
</protein>
<dbReference type="Pfam" id="PF00571">
    <property type="entry name" value="CBS"/>
    <property type="match status" value="2"/>
</dbReference>
<dbReference type="InterPro" id="IPR046342">
    <property type="entry name" value="CBS_dom_sf"/>
</dbReference>
<feature type="domain" description="CBS" evidence="3">
    <location>
        <begin position="119"/>
        <end position="176"/>
    </location>
</feature>
<name>A0AAD3DY38_9CHLO</name>
<dbReference type="PROSITE" id="PS51371">
    <property type="entry name" value="CBS"/>
    <property type="match status" value="2"/>
</dbReference>
<dbReference type="InterPro" id="IPR000644">
    <property type="entry name" value="CBS_dom"/>
</dbReference>
<dbReference type="Gene3D" id="3.10.580.10">
    <property type="entry name" value="CBS-domain"/>
    <property type="match status" value="1"/>
</dbReference>
<dbReference type="EMBL" id="BMAR01000025">
    <property type="protein sequence ID" value="GFR48728.1"/>
    <property type="molecule type" value="Genomic_DNA"/>
</dbReference>
<dbReference type="SUPFAM" id="SSF54631">
    <property type="entry name" value="CBS-domain pair"/>
    <property type="match status" value="1"/>
</dbReference>
<dbReference type="Pfam" id="PF04134">
    <property type="entry name" value="DCC1-like"/>
    <property type="match status" value="1"/>
</dbReference>